<gene>
    <name evidence="2" type="ORF">HK099_006312</name>
</gene>
<dbReference type="Proteomes" id="UP001211065">
    <property type="component" value="Unassembled WGS sequence"/>
</dbReference>
<dbReference type="Gene3D" id="2.60.40.10">
    <property type="entry name" value="Immunoglobulins"/>
    <property type="match status" value="1"/>
</dbReference>
<proteinExistence type="predicted"/>
<name>A0AAD5XYB2_9FUNG</name>
<dbReference type="PANTHER" id="PTHR48421">
    <property type="entry name" value="MYCBP-ASSOCIATED PROTEIN"/>
    <property type="match status" value="1"/>
</dbReference>
<accession>A0AAD5XYB2</accession>
<evidence type="ECO:0000313" key="3">
    <source>
        <dbReference type="Proteomes" id="UP001211065"/>
    </source>
</evidence>
<reference evidence="2" key="1">
    <citation type="submission" date="2020-05" db="EMBL/GenBank/DDBJ databases">
        <title>Phylogenomic resolution of chytrid fungi.</title>
        <authorList>
            <person name="Stajich J.E."/>
            <person name="Amses K."/>
            <person name="Simmons R."/>
            <person name="Seto K."/>
            <person name="Myers J."/>
            <person name="Bonds A."/>
            <person name="Quandt C.A."/>
            <person name="Barry K."/>
            <person name="Liu P."/>
            <person name="Grigoriev I."/>
            <person name="Longcore J.E."/>
            <person name="James T.Y."/>
        </authorList>
    </citation>
    <scope>NUCLEOTIDE SEQUENCE</scope>
    <source>
        <strain evidence="2">JEL0476</strain>
    </source>
</reference>
<dbReference type="PANTHER" id="PTHR48421:SF1">
    <property type="entry name" value="MYCBP-ASSOCIATED PROTEIN"/>
    <property type="match status" value="1"/>
</dbReference>
<comment type="caution">
    <text evidence="2">The sequence shown here is derived from an EMBL/GenBank/DDBJ whole genome shotgun (WGS) entry which is preliminary data.</text>
</comment>
<dbReference type="AlphaFoldDB" id="A0AAD5XYB2"/>
<keyword evidence="3" id="KW-1185">Reference proteome</keyword>
<evidence type="ECO:0000313" key="2">
    <source>
        <dbReference type="EMBL" id="KAJ3215535.1"/>
    </source>
</evidence>
<dbReference type="InterPro" id="IPR013783">
    <property type="entry name" value="Ig-like_fold"/>
</dbReference>
<feature type="region of interest" description="Disordered" evidence="1">
    <location>
        <begin position="734"/>
        <end position="753"/>
    </location>
</feature>
<dbReference type="Pfam" id="PF14646">
    <property type="entry name" value="MYCBPAP"/>
    <property type="match status" value="1"/>
</dbReference>
<protein>
    <submittedName>
        <fullName evidence="2">Uncharacterized protein</fullName>
    </submittedName>
</protein>
<evidence type="ECO:0000256" key="1">
    <source>
        <dbReference type="SAM" id="MobiDB-lite"/>
    </source>
</evidence>
<sequence length="823" mass="94654">MASLNACLPTIPKLASSKGSQINSRKRNVLVAKKVTEKPIENYLTGVQRPVPIAILTTKNMGPRKSKDGKILTHTLLGDADDYFELENLYLPPDEKFEESEMTQKEKDELEQTKTSEFLLKKKIFEENKLREEKEREVWLNRIHIFQRYMEVRQEKALNNWKRHSVEWNRVEQLIAKKTKQDPSQLMMAKIAEFRLIMEEHEFMEEALKLLESCKVDFWRTGLKIGSDLLGLTLPMPTGGQREVERLRSRENITRPLTSDKKYRLQKKEQISDVLSSLDPFYNNEKGEKFLEVVGEGLLNMENLSEAFVSRLEGKMSTLHESQNNKKKIEKSNTDLIKKDQNQEGVLDEVDLKEIELNLNSSDKKKEELFFENQFLNQSDLIFSFKRLSFECNLDQVSSTVLTIHNVGKIAYHFEWVLIPPPNPLKISSIYDQVQRFFFNHKKGVILPGSAFDFVVIFKSARPGVYTETWKILTSPSRSENFQNTVIFQGFAIEKDLTFEKRLENDKMIDKRTATSFATELINSMLNAVPTQTSGVLAALEGEFYETSNNFKNFSSEEELIFVNRNKELNLSYVPYIYTKFVELSKECIQVLLREENENLNPDFEWNGSVNLLNEMLDQVKNQEEKSSFLMRLNDLIIQSSSKVSKNSSAVLYIIGYDLLSLLANQIADASELIRKKLGITQIRTATQKFSKDLEEAVDENDFSRPGGMYSNNGNGLLNGNTLFFNNNQNLNQNLNDADKKKSSPNTVKGKGNKPTEIVVEEPIILPTTKANVAVQKIKPTSAGTWTDSRKDLEKKYKKEFKDEVSLLVNTTVTRISRLFNNV</sequence>
<organism evidence="2 3">
    <name type="scientific">Clydaea vesicula</name>
    <dbReference type="NCBI Taxonomy" id="447962"/>
    <lineage>
        <taxon>Eukaryota</taxon>
        <taxon>Fungi</taxon>
        <taxon>Fungi incertae sedis</taxon>
        <taxon>Chytridiomycota</taxon>
        <taxon>Chytridiomycota incertae sedis</taxon>
        <taxon>Chytridiomycetes</taxon>
        <taxon>Lobulomycetales</taxon>
        <taxon>Lobulomycetaceae</taxon>
        <taxon>Clydaea</taxon>
    </lineage>
</organism>
<dbReference type="EMBL" id="JADGJW010000537">
    <property type="protein sequence ID" value="KAJ3215535.1"/>
    <property type="molecule type" value="Genomic_DNA"/>
</dbReference>
<dbReference type="InterPro" id="IPR032707">
    <property type="entry name" value="MYCBPAP"/>
</dbReference>